<reference evidence="2 3" key="1">
    <citation type="journal article" date="2023" name="G3 (Bethesda)">
        <title>A chromosome-length genome assembly and annotation of blackberry (Rubus argutus, cv. 'Hillquist').</title>
        <authorList>
            <person name="Bruna T."/>
            <person name="Aryal R."/>
            <person name="Dudchenko O."/>
            <person name="Sargent D.J."/>
            <person name="Mead D."/>
            <person name="Buti M."/>
            <person name="Cavallini A."/>
            <person name="Hytonen T."/>
            <person name="Andres J."/>
            <person name="Pham M."/>
            <person name="Weisz D."/>
            <person name="Mascagni F."/>
            <person name="Usai G."/>
            <person name="Natali L."/>
            <person name="Bassil N."/>
            <person name="Fernandez G.E."/>
            <person name="Lomsadze A."/>
            <person name="Armour M."/>
            <person name="Olukolu B."/>
            <person name="Poorten T."/>
            <person name="Britton C."/>
            <person name="Davik J."/>
            <person name="Ashrafi H."/>
            <person name="Aiden E.L."/>
            <person name="Borodovsky M."/>
            <person name="Worthington M."/>
        </authorList>
    </citation>
    <scope>NUCLEOTIDE SEQUENCE [LARGE SCALE GENOMIC DNA]</scope>
    <source>
        <strain evidence="2">PI 553951</strain>
    </source>
</reference>
<protein>
    <recommendedName>
        <fullName evidence="1">KIB1-4 beta-propeller domain-containing protein</fullName>
    </recommendedName>
</protein>
<proteinExistence type="predicted"/>
<evidence type="ECO:0000313" key="2">
    <source>
        <dbReference type="EMBL" id="KAK9927229.1"/>
    </source>
</evidence>
<dbReference type="Pfam" id="PF03478">
    <property type="entry name" value="Beta-prop_KIB1-4"/>
    <property type="match status" value="1"/>
</dbReference>
<dbReference type="Gene3D" id="1.20.1280.50">
    <property type="match status" value="1"/>
</dbReference>
<name>A0AAW1WT15_RUBAR</name>
<dbReference type="InterPro" id="IPR005174">
    <property type="entry name" value="KIB1-4_b-propeller"/>
</dbReference>
<dbReference type="PANTHER" id="PTHR44259">
    <property type="entry name" value="OS07G0183000 PROTEIN-RELATED"/>
    <property type="match status" value="1"/>
</dbReference>
<feature type="domain" description="KIB1-4 beta-propeller" evidence="1">
    <location>
        <begin position="70"/>
        <end position="337"/>
    </location>
</feature>
<dbReference type="InterPro" id="IPR036047">
    <property type="entry name" value="F-box-like_dom_sf"/>
</dbReference>
<organism evidence="2 3">
    <name type="scientific">Rubus argutus</name>
    <name type="common">Southern blackberry</name>
    <dbReference type="NCBI Taxonomy" id="59490"/>
    <lineage>
        <taxon>Eukaryota</taxon>
        <taxon>Viridiplantae</taxon>
        <taxon>Streptophyta</taxon>
        <taxon>Embryophyta</taxon>
        <taxon>Tracheophyta</taxon>
        <taxon>Spermatophyta</taxon>
        <taxon>Magnoliopsida</taxon>
        <taxon>eudicotyledons</taxon>
        <taxon>Gunneridae</taxon>
        <taxon>Pentapetalae</taxon>
        <taxon>rosids</taxon>
        <taxon>fabids</taxon>
        <taxon>Rosales</taxon>
        <taxon>Rosaceae</taxon>
        <taxon>Rosoideae</taxon>
        <taxon>Rosoideae incertae sedis</taxon>
        <taxon>Rubus</taxon>
    </lineage>
</organism>
<accession>A0AAW1WT15</accession>
<dbReference type="PANTHER" id="PTHR44259:SF107">
    <property type="entry name" value="F-BOX PROTEIN SKIP23-LIKE"/>
    <property type="match status" value="1"/>
</dbReference>
<dbReference type="EMBL" id="JBEDUW010000005">
    <property type="protein sequence ID" value="KAK9927229.1"/>
    <property type="molecule type" value="Genomic_DNA"/>
</dbReference>
<gene>
    <name evidence="2" type="ORF">M0R45_024422</name>
</gene>
<evidence type="ECO:0000259" key="1">
    <source>
        <dbReference type="Pfam" id="PF03478"/>
    </source>
</evidence>
<keyword evidence="3" id="KW-1185">Reference proteome</keyword>
<evidence type="ECO:0000313" key="3">
    <source>
        <dbReference type="Proteomes" id="UP001457282"/>
    </source>
</evidence>
<sequence length="339" mass="39575">MNSSHWTNLPKDLLDSVLERLPARLDYLWFGEVCMSWNSVAKDAKTKYVMTTPVLLTYSGKEETWNLCDITRDKVLDFQLDLPNKRFCGFSKGWLITMDENFIVTLINPSSRVKGMRAKENSITWLPALNLLKNDKGLKAKWAKQCDHYIFKATMSADPISNAKDCIVVVIYEHLCQLAFIRLDKDTRWTYAGIHHIEDVVYVEDQFYAVDIMNQLFSFDVSTTQFNSQDIEFVAEGFEQDYHGINGYLADVKRYLVELSDRKELLMVHRHMSLKFLQRGHRWKRVTTKFQVFKFDKHRWTEINNLGGVALFVGDNSSIYVLASNFLRCLPNCIYFVHD</sequence>
<dbReference type="InterPro" id="IPR050942">
    <property type="entry name" value="F-box_BR-signaling"/>
</dbReference>
<dbReference type="SUPFAM" id="SSF81383">
    <property type="entry name" value="F-box domain"/>
    <property type="match status" value="1"/>
</dbReference>
<comment type="caution">
    <text evidence="2">The sequence shown here is derived from an EMBL/GenBank/DDBJ whole genome shotgun (WGS) entry which is preliminary data.</text>
</comment>
<dbReference type="AlphaFoldDB" id="A0AAW1WT15"/>
<dbReference type="Proteomes" id="UP001457282">
    <property type="component" value="Unassembled WGS sequence"/>
</dbReference>